<accession>A0A921F3M6</accession>
<feature type="transmembrane region" description="Helical" evidence="2">
    <location>
        <begin position="91"/>
        <end position="111"/>
    </location>
</feature>
<dbReference type="InterPro" id="IPR046706">
    <property type="entry name" value="DUF6779"/>
</dbReference>
<keyword evidence="2" id="KW-1133">Transmembrane helix</keyword>
<reference evidence="4" key="2">
    <citation type="submission" date="2021-09" db="EMBL/GenBank/DDBJ databases">
        <authorList>
            <person name="Gilroy R."/>
        </authorList>
    </citation>
    <scope>NUCLEOTIDE SEQUENCE</scope>
    <source>
        <strain evidence="4">ChiGjej1B1-18357</strain>
    </source>
</reference>
<dbReference type="EMBL" id="DYXM01000115">
    <property type="protein sequence ID" value="HJE90592.1"/>
    <property type="molecule type" value="Genomic_DNA"/>
</dbReference>
<protein>
    <recommendedName>
        <fullName evidence="3">DUF6779 domain-containing protein</fullName>
    </recommendedName>
</protein>
<proteinExistence type="predicted"/>
<comment type="caution">
    <text evidence="4">The sequence shown here is derived from an EMBL/GenBank/DDBJ whole genome shotgun (WGS) entry which is preliminary data.</text>
</comment>
<dbReference type="Pfam" id="PF20570">
    <property type="entry name" value="DUF6779"/>
    <property type="match status" value="1"/>
</dbReference>
<evidence type="ECO:0000256" key="2">
    <source>
        <dbReference type="SAM" id="Phobius"/>
    </source>
</evidence>
<feature type="compositionally biased region" description="Low complexity" evidence="1">
    <location>
        <begin position="336"/>
        <end position="348"/>
    </location>
</feature>
<organism evidence="4 5">
    <name type="scientific">Dietzia timorensis</name>
    <dbReference type="NCBI Taxonomy" id="499555"/>
    <lineage>
        <taxon>Bacteria</taxon>
        <taxon>Bacillati</taxon>
        <taxon>Actinomycetota</taxon>
        <taxon>Actinomycetes</taxon>
        <taxon>Mycobacteriales</taxon>
        <taxon>Dietziaceae</taxon>
        <taxon>Dietzia</taxon>
    </lineage>
</organism>
<reference evidence="4" key="1">
    <citation type="journal article" date="2021" name="PeerJ">
        <title>Extensive microbial diversity within the chicken gut microbiome revealed by metagenomics and culture.</title>
        <authorList>
            <person name="Gilroy R."/>
            <person name="Ravi A."/>
            <person name="Getino M."/>
            <person name="Pursley I."/>
            <person name="Horton D.L."/>
            <person name="Alikhan N.F."/>
            <person name="Baker D."/>
            <person name="Gharbi K."/>
            <person name="Hall N."/>
            <person name="Watson M."/>
            <person name="Adriaenssens E.M."/>
            <person name="Foster-Nyarko E."/>
            <person name="Jarju S."/>
            <person name="Secka A."/>
            <person name="Antonio M."/>
            <person name="Oren A."/>
            <person name="Chaudhuri R.R."/>
            <person name="La Ragione R."/>
            <person name="Hildebrand F."/>
            <person name="Pallen M.J."/>
        </authorList>
    </citation>
    <scope>NUCLEOTIDE SEQUENCE</scope>
    <source>
        <strain evidence="4">ChiGjej1B1-18357</strain>
    </source>
</reference>
<gene>
    <name evidence="4" type="ORF">K8V11_06250</name>
</gene>
<evidence type="ECO:0000259" key="3">
    <source>
        <dbReference type="Pfam" id="PF20570"/>
    </source>
</evidence>
<feature type="region of interest" description="Disordered" evidence="1">
    <location>
        <begin position="1"/>
        <end position="60"/>
    </location>
</feature>
<feature type="compositionally biased region" description="Basic and acidic residues" evidence="1">
    <location>
        <begin position="208"/>
        <end position="230"/>
    </location>
</feature>
<feature type="compositionally biased region" description="Polar residues" evidence="1">
    <location>
        <begin position="256"/>
        <end position="270"/>
    </location>
</feature>
<evidence type="ECO:0000313" key="4">
    <source>
        <dbReference type="EMBL" id="HJE90592.1"/>
    </source>
</evidence>
<sequence length="515" mass="55434">MSADRPPQQPHPGNQWPSQGPWEQQGDAPRPAGEPPQVHGVPVASGERRPEGSRPKSPQSGLRMAQLAMAVLFALAMVATVVMVFSDNELWMRIGLLAALWSALVGALLFARERRQTQTSADREAELKRVYSLELESEVSARRERELSLREELREEVRAENEESISSLRVEVMALRSQLEQLGVQPIVDGDPAVGSRTSHPLLAGRTGDAEDAARPRQDEAREPQEHPVPERPVAQERPASQTPPRPRPYDEMPSTEVTSSMRKLRPQNTEAEAPGASPWAPPSAPAAREVQPDDVVAPEVPSYRQEPAPEPAAGFESAPAPAPTPEPKPAPTPEPATSATPEPEPTSGPHTDRFRSFEGFRLSAPPSFTDDAELPDFDAPTGFEPATNVESRERTAFGAEPQPTAEPSPEEAPISHSVPEFFGRHGRDGDDQTQVETAANSDLYAPRHGRVAEETDTSAAEPAAEPVSTGRRAAAEPTGSRHADSGGTSVADLLARLGDGGQPSGGGGRRRRED</sequence>
<name>A0A921F3M6_9ACTN</name>
<keyword evidence="2" id="KW-0812">Transmembrane</keyword>
<feature type="compositionally biased region" description="Gly residues" evidence="1">
    <location>
        <begin position="499"/>
        <end position="508"/>
    </location>
</feature>
<dbReference type="AlphaFoldDB" id="A0A921F3M6"/>
<evidence type="ECO:0000256" key="1">
    <source>
        <dbReference type="SAM" id="MobiDB-lite"/>
    </source>
</evidence>
<evidence type="ECO:0000313" key="5">
    <source>
        <dbReference type="Proteomes" id="UP000776650"/>
    </source>
</evidence>
<feature type="compositionally biased region" description="Pro residues" evidence="1">
    <location>
        <begin position="321"/>
        <end position="335"/>
    </location>
</feature>
<feature type="transmembrane region" description="Helical" evidence="2">
    <location>
        <begin position="64"/>
        <end position="85"/>
    </location>
</feature>
<dbReference type="Proteomes" id="UP000776650">
    <property type="component" value="Unassembled WGS sequence"/>
</dbReference>
<feature type="domain" description="DUF6779" evidence="3">
    <location>
        <begin position="92"/>
        <end position="186"/>
    </location>
</feature>
<feature type="compositionally biased region" description="Polar residues" evidence="1">
    <location>
        <begin position="11"/>
        <end position="22"/>
    </location>
</feature>
<feature type="region of interest" description="Disordered" evidence="1">
    <location>
        <begin position="187"/>
        <end position="515"/>
    </location>
</feature>
<keyword evidence="2" id="KW-0472">Membrane</keyword>
<dbReference type="RefSeq" id="WP_303911752.1">
    <property type="nucleotide sequence ID" value="NZ_DYXM01000115.1"/>
</dbReference>